<dbReference type="RefSeq" id="WP_067761843.1">
    <property type="nucleotide sequence ID" value="NZ_JBLZYA010000005.1"/>
</dbReference>
<dbReference type="STRING" id="1443941.A9J31_01320"/>
<dbReference type="AlphaFoldDB" id="A0A1A7RHW6"/>
<name>A0A1A7RHW6_9GAMM</name>
<evidence type="ECO:0000313" key="1">
    <source>
        <dbReference type="EMBL" id="OBX30212.1"/>
    </source>
</evidence>
<dbReference type="Proteomes" id="UP000185753">
    <property type="component" value="Unassembled WGS sequence"/>
</dbReference>
<reference evidence="2" key="1">
    <citation type="submission" date="2016-06" db="EMBL/GenBank/DDBJ databases">
        <authorList>
            <person name="Radolfova-Krizova L."/>
            <person name="Nemec A."/>
        </authorList>
    </citation>
    <scope>NUCLEOTIDE SEQUENCE [LARGE SCALE GENOMIC DNA]</scope>
    <source>
        <strain evidence="2">ANC 4275</strain>
    </source>
</reference>
<comment type="caution">
    <text evidence="1">The sequence shown here is derived from an EMBL/GenBank/DDBJ whole genome shotgun (WGS) entry which is preliminary data.</text>
</comment>
<dbReference type="EMBL" id="LZDS01000001">
    <property type="protein sequence ID" value="OBX30212.1"/>
    <property type="molecule type" value="Genomic_DNA"/>
</dbReference>
<accession>A0A1A7RHW6</accession>
<sequence length="139" mass="15822">MSDFSNITVSPTEDGMINLLVDGQPISAKYGMKFDPSIVDDLQALEDGQNAKLFEQFIFSHTDLNFEHGYFYVTCIQKLESTYQVVTNFVYRITAAEQAPFEHVITKQGAAMTPEDVNEFIQAHIQKSLNDYTDLKYAY</sequence>
<evidence type="ECO:0000313" key="2">
    <source>
        <dbReference type="Proteomes" id="UP000185753"/>
    </source>
</evidence>
<organism evidence="1 2">
    <name type="scientific">Acinetobacter gandensis</name>
    <dbReference type="NCBI Taxonomy" id="1443941"/>
    <lineage>
        <taxon>Bacteria</taxon>
        <taxon>Pseudomonadati</taxon>
        <taxon>Pseudomonadota</taxon>
        <taxon>Gammaproteobacteria</taxon>
        <taxon>Moraxellales</taxon>
        <taxon>Moraxellaceae</taxon>
        <taxon>Acinetobacter</taxon>
    </lineage>
</organism>
<keyword evidence="2" id="KW-1185">Reference proteome</keyword>
<dbReference type="OrthoDB" id="6701077at2"/>
<gene>
    <name evidence="1" type="ORF">A9J31_01320</name>
</gene>
<proteinExistence type="predicted"/>
<protein>
    <submittedName>
        <fullName evidence="1">Uncharacterized protein</fullName>
    </submittedName>
</protein>